<dbReference type="InterPro" id="IPR050835">
    <property type="entry name" value="ABC_transporter_sub-D"/>
</dbReference>
<dbReference type="InterPro" id="IPR027417">
    <property type="entry name" value="P-loop_NTPase"/>
</dbReference>
<dbReference type="Gene3D" id="3.40.50.300">
    <property type="entry name" value="P-loop containing nucleotide triphosphate hydrolases"/>
    <property type="match status" value="1"/>
</dbReference>
<dbReference type="OrthoDB" id="422637at2759"/>
<evidence type="ECO:0000256" key="4">
    <source>
        <dbReference type="ARBA" id="ARBA00023136"/>
    </source>
</evidence>
<dbReference type="GO" id="GO:0140359">
    <property type="term" value="F:ABC-type transporter activity"/>
    <property type="evidence" value="ECO:0007669"/>
    <property type="project" value="InterPro"/>
</dbReference>
<keyword evidence="1" id="KW-0813">Transport</keyword>
<sequence>MCSQRKRNANNDIRERTNSFDKRPTERINYPHGHDMTETTSTKVVPTKWSEPYQNMEKNIGMKISTNEKEDKNTSGIWLFNNTNNICSKYENNPGQQNLTATKEYAREHHYKIHPTITEIIDCSKQKTDYNWTMGDEKLKTIDCSEHLGQKVERIHFSQIIHRYRQPPSRMRRDYENREMLAEEPEIKVVIHETGGKKERAAVDLDFFKRLWSLLKILIPGWVTKEAFYMTLVAASLIARTYADVWMIQNGTSIESAIIGRDMSLFKVHLYKFIYAMPLISVVNNMLKYGLNELKLRFRTNLSQHLYDKYLRGFTYYKMSNLDNRISNADQLLTQDVEKFCDAVGELYSNLSKPLLDVGLYTIKLTGSIGAQGPATMLGYLAVSGLILTRLRRPIGKFTMQEQKLEGEYRYVNTRLITNSEEIAFYQGNKREQTIIIATFRKLVRHLRNFISFRMQMGFVDNIIAKYVATVFGYLVVSRPFLDLADPRHLNSTSSERLEDYYKSGRMLVRMAEAIGRIVLAGRDMTRLAGFTARITQLNTVLDDLNKGHYERTMVSDQNGQKKNNKVFKAGSGKIIPQDHIIRFEKVPLVTPNGDVLIEELDFEVKSGMNVLVCGPNGCGKSSLFRTLGERCLLVRIVRILHRFFIKITLYGFVMKKYGFSTNLKKNHSCFRLRRSVSKRRFFDWESPLFKAQNDSDQVYFMDDMDQDAGVSDLQSTLLNS</sequence>
<evidence type="ECO:0000256" key="3">
    <source>
        <dbReference type="ARBA" id="ARBA00022989"/>
    </source>
</evidence>
<reference evidence="7 8" key="1">
    <citation type="submission" date="2020-06" db="EMBL/GenBank/DDBJ databases">
        <authorList>
            <person name="Li R."/>
            <person name="Bekaert M."/>
        </authorList>
    </citation>
    <scope>NUCLEOTIDE SEQUENCE [LARGE SCALE GENOMIC DNA]</scope>
    <source>
        <strain evidence="8">wild</strain>
    </source>
</reference>
<dbReference type="AlphaFoldDB" id="A0A6J8D0H9"/>
<name>A0A6J8D0H9_MYTCO</name>
<dbReference type="SUPFAM" id="SSF52540">
    <property type="entry name" value="P-loop containing nucleoside triphosphate hydrolases"/>
    <property type="match status" value="2"/>
</dbReference>
<evidence type="ECO:0000313" key="7">
    <source>
        <dbReference type="EMBL" id="CAC5401137.1"/>
    </source>
</evidence>
<gene>
    <name evidence="7" type="ORF">MCOR_35253</name>
</gene>
<evidence type="ECO:0000256" key="2">
    <source>
        <dbReference type="ARBA" id="ARBA00022692"/>
    </source>
</evidence>
<dbReference type="GO" id="GO:0005778">
    <property type="term" value="C:peroxisomal membrane"/>
    <property type="evidence" value="ECO:0007669"/>
    <property type="project" value="TreeGrafter"/>
</dbReference>
<keyword evidence="3" id="KW-1133">Transmembrane helix</keyword>
<organism evidence="7 8">
    <name type="scientific">Mytilus coruscus</name>
    <name type="common">Sea mussel</name>
    <dbReference type="NCBI Taxonomy" id="42192"/>
    <lineage>
        <taxon>Eukaryota</taxon>
        <taxon>Metazoa</taxon>
        <taxon>Spiralia</taxon>
        <taxon>Lophotrochozoa</taxon>
        <taxon>Mollusca</taxon>
        <taxon>Bivalvia</taxon>
        <taxon>Autobranchia</taxon>
        <taxon>Pteriomorphia</taxon>
        <taxon>Mytilida</taxon>
        <taxon>Mytiloidea</taxon>
        <taxon>Mytilidae</taxon>
        <taxon>Mytilinae</taxon>
        <taxon>Mytilus</taxon>
    </lineage>
</organism>
<feature type="domain" description="ABC transmembrane type-1" evidence="6">
    <location>
        <begin position="254"/>
        <end position="465"/>
    </location>
</feature>
<dbReference type="GO" id="GO:0007031">
    <property type="term" value="P:peroxisome organization"/>
    <property type="evidence" value="ECO:0007669"/>
    <property type="project" value="TreeGrafter"/>
</dbReference>
<proteinExistence type="predicted"/>
<dbReference type="GO" id="GO:0005524">
    <property type="term" value="F:ATP binding"/>
    <property type="evidence" value="ECO:0007669"/>
    <property type="project" value="InterPro"/>
</dbReference>
<evidence type="ECO:0000256" key="5">
    <source>
        <dbReference type="SAM" id="MobiDB-lite"/>
    </source>
</evidence>
<dbReference type="EMBL" id="CACVKT020006390">
    <property type="protein sequence ID" value="CAC5401137.1"/>
    <property type="molecule type" value="Genomic_DNA"/>
</dbReference>
<dbReference type="GO" id="GO:0006635">
    <property type="term" value="P:fatty acid beta-oxidation"/>
    <property type="evidence" value="ECO:0007669"/>
    <property type="project" value="TreeGrafter"/>
</dbReference>
<evidence type="ECO:0000313" key="8">
    <source>
        <dbReference type="Proteomes" id="UP000507470"/>
    </source>
</evidence>
<dbReference type="GO" id="GO:0015910">
    <property type="term" value="P:long-chain fatty acid import into peroxisome"/>
    <property type="evidence" value="ECO:0007669"/>
    <property type="project" value="TreeGrafter"/>
</dbReference>
<dbReference type="GO" id="GO:0005324">
    <property type="term" value="F:long-chain fatty acid transmembrane transporter activity"/>
    <property type="evidence" value="ECO:0007669"/>
    <property type="project" value="TreeGrafter"/>
</dbReference>
<dbReference type="Proteomes" id="UP000507470">
    <property type="component" value="Unassembled WGS sequence"/>
</dbReference>
<dbReference type="InterPro" id="IPR011527">
    <property type="entry name" value="ABC1_TM_dom"/>
</dbReference>
<evidence type="ECO:0000259" key="6">
    <source>
        <dbReference type="PROSITE" id="PS50929"/>
    </source>
</evidence>
<keyword evidence="8" id="KW-1185">Reference proteome</keyword>
<feature type="compositionally biased region" description="Basic and acidic residues" evidence="5">
    <location>
        <begin position="12"/>
        <end position="26"/>
    </location>
</feature>
<keyword evidence="4" id="KW-0472">Membrane</keyword>
<dbReference type="Gene3D" id="1.20.1560.10">
    <property type="entry name" value="ABC transporter type 1, transmembrane domain"/>
    <property type="match status" value="1"/>
</dbReference>
<evidence type="ECO:0000256" key="1">
    <source>
        <dbReference type="ARBA" id="ARBA00022448"/>
    </source>
</evidence>
<keyword evidence="2" id="KW-0812">Transmembrane</keyword>
<dbReference type="PROSITE" id="PS50929">
    <property type="entry name" value="ABC_TM1F"/>
    <property type="match status" value="1"/>
</dbReference>
<dbReference type="PANTHER" id="PTHR11384">
    <property type="entry name" value="ATP-BINDING CASSETTE, SUB-FAMILY D MEMBER"/>
    <property type="match status" value="1"/>
</dbReference>
<dbReference type="SUPFAM" id="SSF90123">
    <property type="entry name" value="ABC transporter transmembrane region"/>
    <property type="match status" value="1"/>
</dbReference>
<feature type="region of interest" description="Disordered" evidence="5">
    <location>
        <begin position="1"/>
        <end position="42"/>
    </location>
</feature>
<dbReference type="GO" id="GO:0042760">
    <property type="term" value="P:very long-chain fatty acid catabolic process"/>
    <property type="evidence" value="ECO:0007669"/>
    <property type="project" value="TreeGrafter"/>
</dbReference>
<dbReference type="PANTHER" id="PTHR11384:SF62">
    <property type="entry name" value="ATP-BINDING CASSETTE SUB-FAMILY D MEMBER 3"/>
    <property type="match status" value="1"/>
</dbReference>
<dbReference type="InterPro" id="IPR036640">
    <property type="entry name" value="ABC1_TM_sf"/>
</dbReference>
<accession>A0A6J8D0H9</accession>
<protein>
    <submittedName>
        <fullName evidence="7">ABCD3</fullName>
    </submittedName>
</protein>
<dbReference type="Pfam" id="PF06472">
    <property type="entry name" value="ABC_membrane_2"/>
    <property type="match status" value="1"/>
</dbReference>